<keyword evidence="4" id="KW-1185">Reference proteome</keyword>
<dbReference type="Proteomes" id="UP001187415">
    <property type="component" value="Unassembled WGS sequence"/>
</dbReference>
<sequence>MVSKIFIFIYLLFQGQLLFVEVNGSEEDIQVFFTTAMKCVQNTISESDTMGSDSMILELNGYTKTISSFLSNHQSLGGSDQDFCMLEALYACFCSIINSYENLRSMEVRQTSMNISRVPPMLRTGRPGRPQYNILHEQITHCLSLGKSWQRIACVFGISRRTLYRHRLEIGPLAYTRMFVLGGFRSRNIRIQRWRLRQCLQRLDPVGRAFRRRRAIRRRIYNLQTPNQLWHIDGNHKLVRWRMVFHGCVDGFSRTIIYLQCLNNNRASSVLELFRTGEQSFGLPLRIRCDHGLENTAVARYMLERRGLNRGSDITGRSLHRVESFHYSSLFTFMENEGILPPMNSIFCLHYIYLPRVRNQWNNHGLSTEGGQTPLQLWQRGVLNSAGAGSETFDFNEDIPPQLETANNIIVPVNKFNVNETVLNRIQETVERCNHGIGLFLDLVNFLSEIYQS</sequence>
<accession>A0AA88SAZ6</accession>
<dbReference type="Pfam" id="PF24764">
    <property type="entry name" value="rva_4"/>
    <property type="match status" value="1"/>
</dbReference>
<dbReference type="InterPro" id="IPR036397">
    <property type="entry name" value="RNaseH_sf"/>
</dbReference>
<dbReference type="Gene3D" id="3.30.420.10">
    <property type="entry name" value="Ribonuclease H-like superfamily/Ribonuclease H"/>
    <property type="match status" value="1"/>
</dbReference>
<dbReference type="InterPro" id="IPR058913">
    <property type="entry name" value="Integrase_dom_put"/>
</dbReference>
<evidence type="ECO:0000313" key="3">
    <source>
        <dbReference type="EMBL" id="KAK2825836.1"/>
    </source>
</evidence>
<comment type="caution">
    <text evidence="3">The sequence shown here is derived from an EMBL/GenBank/DDBJ whole genome shotgun (WGS) entry which is preliminary data.</text>
</comment>
<evidence type="ECO:0000256" key="1">
    <source>
        <dbReference type="SAM" id="SignalP"/>
    </source>
</evidence>
<reference evidence="3" key="1">
    <citation type="submission" date="2023-07" db="EMBL/GenBank/DDBJ databases">
        <title>Chromosome-level Genome Assembly of Striped Snakehead (Channa striata).</title>
        <authorList>
            <person name="Liu H."/>
        </authorList>
    </citation>
    <scope>NUCLEOTIDE SEQUENCE</scope>
    <source>
        <strain evidence="3">Gz</strain>
        <tissue evidence="3">Muscle</tissue>
    </source>
</reference>
<feature type="chain" id="PRO_5041688706" description="Integrase catalytic domain-containing protein" evidence="1">
    <location>
        <begin position="25"/>
        <end position="453"/>
    </location>
</feature>
<feature type="domain" description="Integrase catalytic" evidence="2">
    <location>
        <begin position="222"/>
        <end position="382"/>
    </location>
</feature>
<dbReference type="GO" id="GO:0003676">
    <property type="term" value="F:nucleic acid binding"/>
    <property type="evidence" value="ECO:0007669"/>
    <property type="project" value="InterPro"/>
</dbReference>
<organism evidence="3 4">
    <name type="scientific">Channa striata</name>
    <name type="common">Snakehead murrel</name>
    <name type="synonym">Ophicephalus striatus</name>
    <dbReference type="NCBI Taxonomy" id="64152"/>
    <lineage>
        <taxon>Eukaryota</taxon>
        <taxon>Metazoa</taxon>
        <taxon>Chordata</taxon>
        <taxon>Craniata</taxon>
        <taxon>Vertebrata</taxon>
        <taxon>Euteleostomi</taxon>
        <taxon>Actinopterygii</taxon>
        <taxon>Neopterygii</taxon>
        <taxon>Teleostei</taxon>
        <taxon>Neoteleostei</taxon>
        <taxon>Acanthomorphata</taxon>
        <taxon>Anabantaria</taxon>
        <taxon>Anabantiformes</taxon>
        <taxon>Channoidei</taxon>
        <taxon>Channidae</taxon>
        <taxon>Channa</taxon>
    </lineage>
</organism>
<dbReference type="PANTHER" id="PTHR46791:SF4">
    <property type="match status" value="1"/>
</dbReference>
<name>A0AA88SAZ6_CHASR</name>
<feature type="signal peptide" evidence="1">
    <location>
        <begin position="1"/>
        <end position="24"/>
    </location>
</feature>
<gene>
    <name evidence="3" type="ORF">Q5P01_020050</name>
</gene>
<protein>
    <recommendedName>
        <fullName evidence="2">Integrase catalytic domain-containing protein</fullName>
    </recommendedName>
</protein>
<dbReference type="InterPro" id="IPR001584">
    <property type="entry name" value="Integrase_cat-core"/>
</dbReference>
<dbReference type="EMBL" id="JAUPFM010000016">
    <property type="protein sequence ID" value="KAK2825836.1"/>
    <property type="molecule type" value="Genomic_DNA"/>
</dbReference>
<proteinExistence type="predicted"/>
<dbReference type="GO" id="GO:0015074">
    <property type="term" value="P:DNA integration"/>
    <property type="evidence" value="ECO:0007669"/>
    <property type="project" value="InterPro"/>
</dbReference>
<evidence type="ECO:0000313" key="4">
    <source>
        <dbReference type="Proteomes" id="UP001187415"/>
    </source>
</evidence>
<evidence type="ECO:0000259" key="2">
    <source>
        <dbReference type="PROSITE" id="PS50994"/>
    </source>
</evidence>
<dbReference type="PANTHER" id="PTHR46791">
    <property type="entry name" value="EXPRESSED PROTEIN"/>
    <property type="match status" value="1"/>
</dbReference>
<keyword evidence="1" id="KW-0732">Signal</keyword>
<dbReference type="InterPro" id="IPR012337">
    <property type="entry name" value="RNaseH-like_sf"/>
</dbReference>
<dbReference type="AlphaFoldDB" id="A0AA88SAZ6"/>
<dbReference type="SUPFAM" id="SSF53098">
    <property type="entry name" value="Ribonuclease H-like"/>
    <property type="match status" value="1"/>
</dbReference>
<dbReference type="PROSITE" id="PS50994">
    <property type="entry name" value="INTEGRASE"/>
    <property type="match status" value="1"/>
</dbReference>